<comment type="subcellular location">
    <subcellularLocation>
        <location evidence="1 11">Cell outer membrane</location>
        <topology evidence="1 11">Multi-pass membrane protein</topology>
    </subcellularLocation>
</comment>
<evidence type="ECO:0000256" key="6">
    <source>
        <dbReference type="ARBA" id="ARBA00023004"/>
    </source>
</evidence>
<gene>
    <name evidence="16" type="ORF">BV95_03394</name>
</gene>
<feature type="domain" description="TonB-dependent receptor plug" evidence="15">
    <location>
        <begin position="67"/>
        <end position="172"/>
    </location>
</feature>
<dbReference type="Pfam" id="PF00593">
    <property type="entry name" value="TonB_dep_Rec_b-barrel"/>
    <property type="match status" value="1"/>
</dbReference>
<accession>A0A081RAV4</accession>
<keyword evidence="6" id="KW-0408">Iron</keyword>
<feature type="signal peptide" evidence="13">
    <location>
        <begin position="1"/>
        <end position="33"/>
    </location>
</feature>
<evidence type="ECO:0000256" key="9">
    <source>
        <dbReference type="ARBA" id="ARBA00023136"/>
    </source>
</evidence>
<evidence type="ECO:0000256" key="8">
    <source>
        <dbReference type="ARBA" id="ARBA00023077"/>
    </source>
</evidence>
<dbReference type="PATRIC" id="fig|46429.4.peg.3379"/>
<dbReference type="Gene3D" id="2.40.170.20">
    <property type="entry name" value="TonB-dependent receptor, beta-barrel domain"/>
    <property type="match status" value="1"/>
</dbReference>
<sequence length="753" mass="80997">MIVKEYLKNHTVGCIAILSTTALTSVMALPALAQNAPASPPAAASSGQNATAIEDIVVTAQRRSERLQDVPVAVTAASAAKLAAVGIASTQELTVVTPGLSMPQTAGYSQPRIRGIGSSTNGPGQEPPIATYIDGVYLAAAPASLLTLNNIDRVEVLKGPQGTLFGRNATGGLIQVVTKDPSEKPTAAFNLSYAKYNDITADAYVSGPIADAFRADLALHYETQQSGWGTNLGTGNPAGTLPHDFAGRAKFLFEPGADTSIVLAVDYADRVSRRDVQKLDERLFQGTFNNPLFGGPFPQGGKYDINNNIDPENRLKAKGVSLHIKQELGGATLQSITAYRDTKFDINLDIDQTPIKYIQLFASSRMKQFSQELQLSSDSSGPLTWTGGLYFYHADDSNNPLQVDFPPTAVSPVPFAPVSIRTDSKMRTNSFAGYAQGTYEFLPETRLTLGGRFTYERKHSEGGEDFIVGGAVAQHTTFPAPGIVDTIKANRFTYRIALDHKFTPDILGYVSYNTGFKSGGYNLSAPTNPPYKLETIKAAEVGLKSDLFNRRLRLNMAAYHYDYGNLQVGRYFNNVQTVYNGAKAEIYGVDLDGEVIVAQGLSLNGGFSYIHAEFKSFPLADYIVPCEGQTPTPGHVVTCSAAGNRLPFTPKTTFNIGADYKVDVSFGTLEAHATYYRASSVFAAPDNVATEPAYDLVNASMGWTDLSGQLSVKVWGKNLGNSYYATSMLEANQGVIRANGAPRTYGVTLGYKF</sequence>
<evidence type="ECO:0000256" key="4">
    <source>
        <dbReference type="ARBA" id="ARBA00022496"/>
    </source>
</evidence>
<keyword evidence="16" id="KW-0675">Receptor</keyword>
<organism evidence="16 17">
    <name type="scientific">Sphingobium chlorophenolicum</name>
    <dbReference type="NCBI Taxonomy" id="46429"/>
    <lineage>
        <taxon>Bacteria</taxon>
        <taxon>Pseudomonadati</taxon>
        <taxon>Pseudomonadota</taxon>
        <taxon>Alphaproteobacteria</taxon>
        <taxon>Sphingomonadales</taxon>
        <taxon>Sphingomonadaceae</taxon>
        <taxon>Sphingobium</taxon>
    </lineage>
</organism>
<evidence type="ECO:0000256" key="3">
    <source>
        <dbReference type="ARBA" id="ARBA00022452"/>
    </source>
</evidence>
<dbReference type="CDD" id="cd01347">
    <property type="entry name" value="ligand_gated_channel"/>
    <property type="match status" value="1"/>
</dbReference>
<keyword evidence="9 11" id="KW-0472">Membrane</keyword>
<feature type="chain" id="PRO_5001763203" evidence="13">
    <location>
        <begin position="34"/>
        <end position="753"/>
    </location>
</feature>
<evidence type="ECO:0000256" key="12">
    <source>
        <dbReference type="RuleBase" id="RU003357"/>
    </source>
</evidence>
<evidence type="ECO:0000256" key="7">
    <source>
        <dbReference type="ARBA" id="ARBA00023065"/>
    </source>
</evidence>
<dbReference type="InterPro" id="IPR039426">
    <property type="entry name" value="TonB-dep_rcpt-like"/>
</dbReference>
<dbReference type="AlphaFoldDB" id="A0A081RAV4"/>
<dbReference type="PANTHER" id="PTHR32552:SF81">
    <property type="entry name" value="TONB-DEPENDENT OUTER MEMBRANE RECEPTOR"/>
    <property type="match status" value="1"/>
</dbReference>
<evidence type="ECO:0000256" key="13">
    <source>
        <dbReference type="SAM" id="SignalP"/>
    </source>
</evidence>
<keyword evidence="13" id="KW-0732">Signal</keyword>
<evidence type="ECO:0000313" key="16">
    <source>
        <dbReference type="EMBL" id="KEQ52327.1"/>
    </source>
</evidence>
<reference evidence="16 17" key="1">
    <citation type="submission" date="2014-02" db="EMBL/GenBank/DDBJ databases">
        <title>Whole genome sequence of Sphingobium chlorophenolicum NBRC 16172.</title>
        <authorList>
            <person name="Gan H.M."/>
            <person name="Gan H.Y."/>
            <person name="Chew T.H."/>
            <person name="Savka M.A."/>
        </authorList>
    </citation>
    <scope>NUCLEOTIDE SEQUENCE [LARGE SCALE GENOMIC DNA]</scope>
    <source>
        <strain evidence="16 17">NBRC 16172</strain>
    </source>
</reference>
<evidence type="ECO:0000256" key="2">
    <source>
        <dbReference type="ARBA" id="ARBA00022448"/>
    </source>
</evidence>
<proteinExistence type="inferred from homology"/>
<evidence type="ECO:0000256" key="11">
    <source>
        <dbReference type="PROSITE-ProRule" id="PRU01360"/>
    </source>
</evidence>
<dbReference type="SUPFAM" id="SSF56935">
    <property type="entry name" value="Porins"/>
    <property type="match status" value="1"/>
</dbReference>
<evidence type="ECO:0000256" key="1">
    <source>
        <dbReference type="ARBA" id="ARBA00004571"/>
    </source>
</evidence>
<evidence type="ECO:0000259" key="14">
    <source>
        <dbReference type="Pfam" id="PF00593"/>
    </source>
</evidence>
<protein>
    <submittedName>
        <fullName evidence="16">TonB-dependent receptor</fullName>
    </submittedName>
</protein>
<keyword evidence="7" id="KW-0406">Ion transport</keyword>
<dbReference type="PANTHER" id="PTHR32552">
    <property type="entry name" value="FERRICHROME IRON RECEPTOR-RELATED"/>
    <property type="match status" value="1"/>
</dbReference>
<feature type="domain" description="TonB-dependent receptor-like beta-barrel" evidence="14">
    <location>
        <begin position="283"/>
        <end position="719"/>
    </location>
</feature>
<dbReference type="GO" id="GO:0006826">
    <property type="term" value="P:iron ion transport"/>
    <property type="evidence" value="ECO:0007669"/>
    <property type="project" value="UniProtKB-KW"/>
</dbReference>
<keyword evidence="8 12" id="KW-0798">TonB box</keyword>
<dbReference type="Pfam" id="PF07715">
    <property type="entry name" value="Plug"/>
    <property type="match status" value="1"/>
</dbReference>
<dbReference type="EMBL" id="JFHR01000045">
    <property type="protein sequence ID" value="KEQ52327.1"/>
    <property type="molecule type" value="Genomic_DNA"/>
</dbReference>
<keyword evidence="2 11" id="KW-0813">Transport</keyword>
<dbReference type="PROSITE" id="PS52016">
    <property type="entry name" value="TONB_DEPENDENT_REC_3"/>
    <property type="match status" value="1"/>
</dbReference>
<dbReference type="eggNOG" id="COG4206">
    <property type="taxonomic scope" value="Bacteria"/>
</dbReference>
<dbReference type="GO" id="GO:0009279">
    <property type="term" value="C:cell outer membrane"/>
    <property type="evidence" value="ECO:0007669"/>
    <property type="project" value="UniProtKB-SubCell"/>
</dbReference>
<keyword evidence="5 11" id="KW-0812">Transmembrane</keyword>
<comment type="similarity">
    <text evidence="11 12">Belongs to the TonB-dependent receptor family.</text>
</comment>
<comment type="caution">
    <text evidence="16">The sequence shown here is derived from an EMBL/GenBank/DDBJ whole genome shotgun (WGS) entry which is preliminary data.</text>
</comment>
<evidence type="ECO:0000259" key="15">
    <source>
        <dbReference type="Pfam" id="PF07715"/>
    </source>
</evidence>
<evidence type="ECO:0000313" key="17">
    <source>
        <dbReference type="Proteomes" id="UP000028411"/>
    </source>
</evidence>
<dbReference type="InterPro" id="IPR000531">
    <property type="entry name" value="Beta-barrel_TonB"/>
</dbReference>
<name>A0A081RAV4_SPHCR</name>
<dbReference type="InterPro" id="IPR036942">
    <property type="entry name" value="Beta-barrel_TonB_sf"/>
</dbReference>
<evidence type="ECO:0000256" key="5">
    <source>
        <dbReference type="ARBA" id="ARBA00022692"/>
    </source>
</evidence>
<keyword evidence="4" id="KW-0410">Iron transport</keyword>
<evidence type="ECO:0000256" key="10">
    <source>
        <dbReference type="ARBA" id="ARBA00023237"/>
    </source>
</evidence>
<dbReference type="Proteomes" id="UP000028411">
    <property type="component" value="Unassembled WGS sequence"/>
</dbReference>
<keyword evidence="10 11" id="KW-0998">Cell outer membrane</keyword>
<dbReference type="InterPro" id="IPR012910">
    <property type="entry name" value="Plug_dom"/>
</dbReference>
<keyword evidence="3 11" id="KW-1134">Transmembrane beta strand</keyword>